<evidence type="ECO:0000313" key="3">
    <source>
        <dbReference type="Proteomes" id="UP000219565"/>
    </source>
</evidence>
<dbReference type="Proteomes" id="UP000219565">
    <property type="component" value="Unassembled WGS sequence"/>
</dbReference>
<dbReference type="Pfam" id="PF22552">
    <property type="entry name" value="TY-Chap3"/>
    <property type="match status" value="1"/>
</dbReference>
<dbReference type="AlphaFoldDB" id="A0A285LT64"/>
<gene>
    <name evidence="2" type="ORF">SAMN04244553_5096</name>
</gene>
<dbReference type="InterPro" id="IPR054344">
    <property type="entry name" value="TY-Chap_N"/>
</dbReference>
<accession>A0A285LT64</accession>
<organism evidence="2 3">
    <name type="scientific">Nocardia amikacinitolerans</name>
    <dbReference type="NCBI Taxonomy" id="756689"/>
    <lineage>
        <taxon>Bacteria</taxon>
        <taxon>Bacillati</taxon>
        <taxon>Actinomycetota</taxon>
        <taxon>Actinomycetes</taxon>
        <taxon>Mycobacteriales</taxon>
        <taxon>Nocardiaceae</taxon>
        <taxon>Nocardia</taxon>
    </lineage>
</organism>
<dbReference type="EMBL" id="OBEG01000005">
    <property type="protein sequence ID" value="SNY88134.1"/>
    <property type="molecule type" value="Genomic_DNA"/>
</dbReference>
<evidence type="ECO:0000313" key="2">
    <source>
        <dbReference type="EMBL" id="SNY88134.1"/>
    </source>
</evidence>
<name>A0A285LT64_9NOCA</name>
<dbReference type="RefSeq" id="WP_097247084.1">
    <property type="nucleotide sequence ID" value="NZ_OBEG01000005.1"/>
</dbReference>
<proteinExistence type="predicted"/>
<feature type="domain" description="TY-Chap N-terminal" evidence="1">
    <location>
        <begin position="9"/>
        <end position="124"/>
    </location>
</feature>
<reference evidence="2 3" key="1">
    <citation type="submission" date="2017-09" db="EMBL/GenBank/DDBJ databases">
        <authorList>
            <person name="Ehlers B."/>
            <person name="Leendertz F.H."/>
        </authorList>
    </citation>
    <scope>NUCLEOTIDE SEQUENCE [LARGE SCALE GENOMIC DNA]</scope>
    <source>
        <strain evidence="2 3">DSM 45537</strain>
    </source>
</reference>
<sequence length="138" mass="15537">MTAASTDIWTQFAIDLAERLNEGLTHSTFVLANDEQGRTCVQFTGEAKPDGFIITDVMDSTRPHGQEDWLSTEGQQRMITDGWIPHPEGGPFWQREISWSGDLETCRIAADCAVTVLREILCRETPPPAITSHHYYGW</sequence>
<keyword evidence="3" id="KW-1185">Reference proteome</keyword>
<evidence type="ECO:0000259" key="1">
    <source>
        <dbReference type="Pfam" id="PF22552"/>
    </source>
</evidence>
<protein>
    <recommendedName>
        <fullName evidence="1">TY-Chap N-terminal domain-containing protein</fullName>
    </recommendedName>
</protein>